<accession>A0A4Z2FFK4</accession>
<gene>
    <name evidence="1" type="ORF">EYF80_049895</name>
</gene>
<keyword evidence="2" id="KW-1185">Reference proteome</keyword>
<evidence type="ECO:0000313" key="2">
    <source>
        <dbReference type="Proteomes" id="UP000314294"/>
    </source>
</evidence>
<organism evidence="1 2">
    <name type="scientific">Liparis tanakae</name>
    <name type="common">Tanaka's snailfish</name>
    <dbReference type="NCBI Taxonomy" id="230148"/>
    <lineage>
        <taxon>Eukaryota</taxon>
        <taxon>Metazoa</taxon>
        <taxon>Chordata</taxon>
        <taxon>Craniata</taxon>
        <taxon>Vertebrata</taxon>
        <taxon>Euteleostomi</taxon>
        <taxon>Actinopterygii</taxon>
        <taxon>Neopterygii</taxon>
        <taxon>Teleostei</taxon>
        <taxon>Neoteleostei</taxon>
        <taxon>Acanthomorphata</taxon>
        <taxon>Eupercaria</taxon>
        <taxon>Perciformes</taxon>
        <taxon>Cottioidei</taxon>
        <taxon>Cottales</taxon>
        <taxon>Liparidae</taxon>
        <taxon>Liparis</taxon>
    </lineage>
</organism>
<dbReference type="AlphaFoldDB" id="A0A4Z2FFK4"/>
<evidence type="ECO:0000313" key="1">
    <source>
        <dbReference type="EMBL" id="TNN39938.1"/>
    </source>
</evidence>
<comment type="caution">
    <text evidence="1">The sequence shown here is derived from an EMBL/GenBank/DDBJ whole genome shotgun (WGS) entry which is preliminary data.</text>
</comment>
<dbReference type="EMBL" id="SRLO01001233">
    <property type="protein sequence ID" value="TNN39938.1"/>
    <property type="molecule type" value="Genomic_DNA"/>
</dbReference>
<name>A0A4Z2FFK4_9TELE</name>
<protein>
    <submittedName>
        <fullName evidence="1">Uncharacterized protein</fullName>
    </submittedName>
</protein>
<proteinExistence type="predicted"/>
<dbReference type="Proteomes" id="UP000314294">
    <property type="component" value="Unassembled WGS sequence"/>
</dbReference>
<reference evidence="1 2" key="1">
    <citation type="submission" date="2019-03" db="EMBL/GenBank/DDBJ databases">
        <title>First draft genome of Liparis tanakae, snailfish: a comprehensive survey of snailfish specific genes.</title>
        <authorList>
            <person name="Kim W."/>
            <person name="Song I."/>
            <person name="Jeong J.-H."/>
            <person name="Kim D."/>
            <person name="Kim S."/>
            <person name="Ryu S."/>
            <person name="Song J.Y."/>
            <person name="Lee S.K."/>
        </authorList>
    </citation>
    <scope>NUCLEOTIDE SEQUENCE [LARGE SCALE GENOMIC DNA]</scope>
    <source>
        <tissue evidence="1">Muscle</tissue>
    </source>
</reference>
<sequence length="86" mass="9536">MYAYIRTTSPRLDRQQKCWRSNRGEVVLVESSEAREDNRGRYVISSKDYPENNHDGISSALGTQKPAIAVEVSSAGGVRGGKIYAM</sequence>